<dbReference type="InParanoid" id="A0A059ABK5"/>
<sequence>MRNIQSGFFLFIFRGHFRSLFYIVGMGSCSHFFFSNIFTRPNRNKKFTETCEIISRVILTFVARWTNGIDLIHRRWSTLLHRIDANICLFKMFIKNILIDST</sequence>
<keyword evidence="1" id="KW-0812">Transmembrane</keyword>
<evidence type="ECO:0000256" key="1">
    <source>
        <dbReference type="SAM" id="Phobius"/>
    </source>
</evidence>
<reference evidence="2" key="1">
    <citation type="submission" date="2013-07" db="EMBL/GenBank/DDBJ databases">
        <title>The genome of Eucalyptus grandis.</title>
        <authorList>
            <person name="Schmutz J."/>
            <person name="Hayes R."/>
            <person name="Myburg A."/>
            <person name="Tuskan G."/>
            <person name="Grattapaglia D."/>
            <person name="Rokhsar D.S."/>
        </authorList>
    </citation>
    <scope>NUCLEOTIDE SEQUENCE</scope>
    <source>
        <tissue evidence="2">Leaf extractions</tissue>
    </source>
</reference>
<protein>
    <submittedName>
        <fullName evidence="2">Uncharacterized protein</fullName>
    </submittedName>
</protein>
<keyword evidence="1" id="KW-0472">Membrane</keyword>
<gene>
    <name evidence="2" type="ORF">EUGRSUZ_J00430</name>
</gene>
<dbReference type="PROSITE" id="PS51257">
    <property type="entry name" value="PROKAR_LIPOPROTEIN"/>
    <property type="match status" value="1"/>
</dbReference>
<proteinExistence type="predicted"/>
<dbReference type="AlphaFoldDB" id="A0A059ABK5"/>
<dbReference type="EMBL" id="KK198762">
    <property type="protein sequence ID" value="KCW50765.1"/>
    <property type="molecule type" value="Genomic_DNA"/>
</dbReference>
<keyword evidence="1" id="KW-1133">Transmembrane helix</keyword>
<name>A0A059ABK5_EUCGR</name>
<organism evidence="2">
    <name type="scientific">Eucalyptus grandis</name>
    <name type="common">Flooded gum</name>
    <dbReference type="NCBI Taxonomy" id="71139"/>
    <lineage>
        <taxon>Eukaryota</taxon>
        <taxon>Viridiplantae</taxon>
        <taxon>Streptophyta</taxon>
        <taxon>Embryophyta</taxon>
        <taxon>Tracheophyta</taxon>
        <taxon>Spermatophyta</taxon>
        <taxon>Magnoliopsida</taxon>
        <taxon>eudicotyledons</taxon>
        <taxon>Gunneridae</taxon>
        <taxon>Pentapetalae</taxon>
        <taxon>rosids</taxon>
        <taxon>malvids</taxon>
        <taxon>Myrtales</taxon>
        <taxon>Myrtaceae</taxon>
        <taxon>Myrtoideae</taxon>
        <taxon>Eucalypteae</taxon>
        <taxon>Eucalyptus</taxon>
    </lineage>
</organism>
<feature type="transmembrane region" description="Helical" evidence="1">
    <location>
        <begin position="20"/>
        <end position="38"/>
    </location>
</feature>
<accession>A0A059ABK5</accession>
<evidence type="ECO:0000313" key="2">
    <source>
        <dbReference type="EMBL" id="KCW50765.1"/>
    </source>
</evidence>
<dbReference type="Gramene" id="KCW50765">
    <property type="protein sequence ID" value="KCW50765"/>
    <property type="gene ID" value="EUGRSUZ_J00430"/>
</dbReference>